<proteinExistence type="predicted"/>
<keyword evidence="1" id="KW-0812">Transmembrane</keyword>
<gene>
    <name evidence="2" type="ORF">MNB_SV-6-1580</name>
</gene>
<dbReference type="AlphaFoldDB" id="A0A1W1BBG3"/>
<sequence length="129" mass="15080">MDGIVYLVLILIALELFEAYWQYSDTMAGLLANGYYYYQKSIFLLFLMHPSLYFVLFLVFFTDTLNGWIVAILLFKSIDLFLKISLMRSLFVYGDLPQEIRDIIEEPLSPWLFTMGLGIYPPLLYYALG</sequence>
<name>A0A1W1BBG3_9ZZZZ</name>
<evidence type="ECO:0000313" key="2">
    <source>
        <dbReference type="EMBL" id="SFV50837.1"/>
    </source>
</evidence>
<evidence type="ECO:0000256" key="1">
    <source>
        <dbReference type="SAM" id="Phobius"/>
    </source>
</evidence>
<feature type="transmembrane region" description="Helical" evidence="1">
    <location>
        <begin position="43"/>
        <end position="61"/>
    </location>
</feature>
<accession>A0A1W1BBG3</accession>
<organism evidence="2">
    <name type="scientific">hydrothermal vent metagenome</name>
    <dbReference type="NCBI Taxonomy" id="652676"/>
    <lineage>
        <taxon>unclassified sequences</taxon>
        <taxon>metagenomes</taxon>
        <taxon>ecological metagenomes</taxon>
    </lineage>
</organism>
<reference evidence="2" key="1">
    <citation type="submission" date="2016-10" db="EMBL/GenBank/DDBJ databases">
        <authorList>
            <person name="de Groot N.N."/>
        </authorList>
    </citation>
    <scope>NUCLEOTIDE SEQUENCE</scope>
</reference>
<protein>
    <submittedName>
        <fullName evidence="2">Uncharacterized protein</fullName>
    </submittedName>
</protein>
<dbReference type="EMBL" id="FPHC01000014">
    <property type="protein sequence ID" value="SFV50837.1"/>
    <property type="molecule type" value="Genomic_DNA"/>
</dbReference>
<keyword evidence="1" id="KW-0472">Membrane</keyword>
<feature type="transmembrane region" description="Helical" evidence="1">
    <location>
        <begin position="68"/>
        <end position="91"/>
    </location>
</feature>
<feature type="transmembrane region" description="Helical" evidence="1">
    <location>
        <begin position="111"/>
        <end position="128"/>
    </location>
</feature>
<keyword evidence="1" id="KW-1133">Transmembrane helix</keyword>